<dbReference type="PANTHER" id="PTHR37479">
    <property type="entry name" value="CELL DIVISION PROTEIN FTSL"/>
    <property type="match status" value="1"/>
</dbReference>
<dbReference type="Pfam" id="PF04999">
    <property type="entry name" value="FtsL"/>
    <property type="match status" value="1"/>
</dbReference>
<dbReference type="InterPro" id="IPR011922">
    <property type="entry name" value="Cell_div_FtsL"/>
</dbReference>
<evidence type="ECO:0000256" key="2">
    <source>
        <dbReference type="ARBA" id="ARBA00022475"/>
    </source>
</evidence>
<accession>A0A1C3ZDE2</accession>
<gene>
    <name evidence="8" type="primary">ftsL</name>
    <name evidence="10" type="ORF">GA0061081_101353</name>
</gene>
<reference evidence="11" key="1">
    <citation type="submission" date="2016-08" db="EMBL/GenBank/DDBJ databases">
        <authorList>
            <person name="Varghese N."/>
            <person name="Submissions Spin"/>
        </authorList>
    </citation>
    <scope>NUCLEOTIDE SEQUENCE [LARGE SCALE GENOMIC DNA]</scope>
    <source>
        <strain evidence="11">R-53248</strain>
    </source>
</reference>
<evidence type="ECO:0000313" key="10">
    <source>
        <dbReference type="EMBL" id="SCB80407.1"/>
    </source>
</evidence>
<evidence type="ECO:0000256" key="3">
    <source>
        <dbReference type="ARBA" id="ARBA00022618"/>
    </source>
</evidence>
<comment type="similarity">
    <text evidence="8">Belongs to the FtsL family.</text>
</comment>
<protein>
    <recommendedName>
        <fullName evidence="8 9">Cell division protein FtsL</fullName>
    </recommendedName>
</protein>
<dbReference type="GO" id="GO:0043093">
    <property type="term" value="P:FtsZ-dependent cytokinesis"/>
    <property type="evidence" value="ECO:0007669"/>
    <property type="project" value="UniProtKB-UniRule"/>
</dbReference>
<keyword evidence="8" id="KW-0997">Cell inner membrane</keyword>
<dbReference type="RefSeq" id="WP_091346506.1">
    <property type="nucleotide sequence ID" value="NZ_FMAQ01000001.1"/>
</dbReference>
<comment type="subcellular location">
    <subcellularLocation>
        <location evidence="8">Cell inner membrane</location>
        <topology evidence="8">Single-pass type II membrane protein</topology>
    </subcellularLocation>
    <subcellularLocation>
        <location evidence="1">Cell membrane</location>
        <topology evidence="1">Single-pass type II membrane protein</topology>
    </subcellularLocation>
    <text evidence="8">Localizes to the division septum where it forms a ring structure.</text>
</comment>
<dbReference type="GO" id="GO:0032153">
    <property type="term" value="C:cell division site"/>
    <property type="evidence" value="ECO:0007669"/>
    <property type="project" value="UniProtKB-UniRule"/>
</dbReference>
<evidence type="ECO:0000256" key="7">
    <source>
        <dbReference type="ARBA" id="ARBA00023306"/>
    </source>
</evidence>
<keyword evidence="6 8" id="KW-0472">Membrane</keyword>
<keyword evidence="4 8" id="KW-0812">Transmembrane</keyword>
<dbReference type="OrthoDB" id="6196803at2"/>
<dbReference type="Proteomes" id="UP000199670">
    <property type="component" value="Unassembled WGS sequence"/>
</dbReference>
<evidence type="ECO:0000313" key="11">
    <source>
        <dbReference type="Proteomes" id="UP000199670"/>
    </source>
</evidence>
<keyword evidence="2 8" id="KW-1003">Cell membrane</keyword>
<proteinExistence type="inferred from homology"/>
<organism evidence="10 11">
    <name type="scientific">Gilliamella bombicola</name>
    <dbReference type="NCBI Taxonomy" id="1798182"/>
    <lineage>
        <taxon>Bacteria</taxon>
        <taxon>Pseudomonadati</taxon>
        <taxon>Pseudomonadota</taxon>
        <taxon>Gammaproteobacteria</taxon>
        <taxon>Orbales</taxon>
        <taxon>Orbaceae</taxon>
        <taxon>Gilliamella</taxon>
    </lineage>
</organism>
<dbReference type="STRING" id="1798182.GA0061081_101353"/>
<evidence type="ECO:0000256" key="4">
    <source>
        <dbReference type="ARBA" id="ARBA00022692"/>
    </source>
</evidence>
<dbReference type="EMBL" id="FMAQ01000001">
    <property type="protein sequence ID" value="SCB80407.1"/>
    <property type="molecule type" value="Genomic_DNA"/>
</dbReference>
<evidence type="ECO:0000256" key="5">
    <source>
        <dbReference type="ARBA" id="ARBA00022989"/>
    </source>
</evidence>
<evidence type="ECO:0000256" key="6">
    <source>
        <dbReference type="ARBA" id="ARBA00023136"/>
    </source>
</evidence>
<sequence>MNSNQYNETFPDKTYIDKDPQKKPSRSLFGLIIGDLFAHQKISLILLVMIIISAGAVLITTQQVRKQLFEREQLLLEQDVLESEWRNLVIEENVLADPKRVEEKAKNQLGMSYVTPQNETVIVIKSK</sequence>
<dbReference type="NCBIfam" id="TIGR02209">
    <property type="entry name" value="ftsL_broad"/>
    <property type="match status" value="1"/>
</dbReference>
<dbReference type="AlphaFoldDB" id="A0A1C3ZDE2"/>
<dbReference type="HAMAP" id="MF_00910">
    <property type="entry name" value="FtsL"/>
    <property type="match status" value="1"/>
</dbReference>
<dbReference type="GO" id="GO:0005886">
    <property type="term" value="C:plasma membrane"/>
    <property type="evidence" value="ECO:0007669"/>
    <property type="project" value="UniProtKB-SubCell"/>
</dbReference>
<feature type="transmembrane region" description="Helical" evidence="8">
    <location>
        <begin position="42"/>
        <end position="61"/>
    </location>
</feature>
<dbReference type="PANTHER" id="PTHR37479:SF1">
    <property type="entry name" value="CELL DIVISION PROTEIN FTSL"/>
    <property type="match status" value="1"/>
</dbReference>
<keyword evidence="3 8" id="KW-0132">Cell division</keyword>
<evidence type="ECO:0000256" key="9">
    <source>
        <dbReference type="NCBIfam" id="TIGR02209"/>
    </source>
</evidence>
<evidence type="ECO:0000256" key="1">
    <source>
        <dbReference type="ARBA" id="ARBA00004401"/>
    </source>
</evidence>
<evidence type="ECO:0000256" key="8">
    <source>
        <dbReference type="HAMAP-Rule" id="MF_00910"/>
    </source>
</evidence>
<keyword evidence="11" id="KW-1185">Reference proteome</keyword>
<comment type="subunit">
    <text evidence="8">Part of a complex composed of FtsB, FtsL and FtsQ.</text>
</comment>
<keyword evidence="5 8" id="KW-1133">Transmembrane helix</keyword>
<keyword evidence="7 8" id="KW-0131">Cell cycle</keyword>
<name>A0A1C3ZDE2_9GAMM</name>
<comment type="function">
    <text evidence="8">Essential cell division protein. May link together the upstream cell division proteins, which are predominantly cytoplasmic, with the downstream cell division proteins, which are predominantly periplasmic.</text>
</comment>